<dbReference type="InterPro" id="IPR003018">
    <property type="entry name" value="GAF"/>
</dbReference>
<dbReference type="InterPro" id="IPR050469">
    <property type="entry name" value="Diguanylate_Cyclase"/>
</dbReference>
<dbReference type="Pfam" id="PF01590">
    <property type="entry name" value="GAF"/>
    <property type="match status" value="1"/>
</dbReference>
<dbReference type="InterPro" id="IPR000160">
    <property type="entry name" value="GGDEF_dom"/>
</dbReference>
<keyword evidence="7" id="KW-1185">Reference proteome</keyword>
<dbReference type="Gene3D" id="3.30.450.20">
    <property type="entry name" value="PAS domain"/>
    <property type="match status" value="1"/>
</dbReference>
<evidence type="ECO:0000313" key="6">
    <source>
        <dbReference type="EMBL" id="MBV6342926.1"/>
    </source>
</evidence>
<reference evidence="6 7" key="1">
    <citation type="journal article" date="2020" name="J Geophys Res Biogeosci">
        <title>Magnetotaxis as an Adaptation to Enable Bacterial Shuttling of Microbial Sulfur and Sulfur Cycling Across Aquatic Oxic#Anoxic Interfaces.</title>
        <authorList>
            <person name="Li J."/>
            <person name="Liu P."/>
            <person name="Wang J."/>
            <person name="Roberts A.P."/>
            <person name="Pan Y."/>
        </authorList>
    </citation>
    <scope>NUCLEOTIDE SEQUENCE [LARGE SCALE GENOMIC DNA]</scope>
    <source>
        <strain evidence="6 7">MYR-1_YQ</strain>
    </source>
</reference>
<feature type="transmembrane region" description="Helical" evidence="3">
    <location>
        <begin position="291"/>
        <end position="310"/>
    </location>
</feature>
<keyword evidence="3" id="KW-1133">Transmembrane helix</keyword>
<dbReference type="SMART" id="SM00065">
    <property type="entry name" value="GAF"/>
    <property type="match status" value="1"/>
</dbReference>
<keyword evidence="3" id="KW-0812">Transmembrane</keyword>
<dbReference type="EC" id="2.7.7.65" evidence="1"/>
<dbReference type="Pfam" id="PF00672">
    <property type="entry name" value="HAMP"/>
    <property type="match status" value="1"/>
</dbReference>
<dbReference type="SMART" id="SM00267">
    <property type="entry name" value="GGDEF"/>
    <property type="match status" value="1"/>
</dbReference>
<dbReference type="CDD" id="cd01949">
    <property type="entry name" value="GGDEF"/>
    <property type="match status" value="1"/>
</dbReference>
<dbReference type="Gene3D" id="3.30.450.40">
    <property type="match status" value="1"/>
</dbReference>
<dbReference type="InterPro" id="IPR029016">
    <property type="entry name" value="GAF-like_dom_sf"/>
</dbReference>
<sequence length="730" mass="82214">MRLSTKLILFFSGIGIVFLTVAMYIGQSTTVDILDRQIRATLETYTFHAVDKIDMMLYEKYVDVKNIARDPIIASRQSTPEQITERLKSYQSNYGSYLSLSFFTPERVRIADTFGKDIGQQYPLRGYWTQLKEGTDVLVDVSFSSTLSDNVIRFVTYVKDRDGASLGVLVLRLSLAVLDDIVKKATGDHDNNVKMAVDLVNSEGILLYSSDNAKGILKETSPEWGFAKPMLLSGKNSGSARHRHSDGADEEILAFNRERGYGDFKGNNWTLIMNIPSKVAFAPVRQLRTRMAIVSVLFAIAGLVTIYIFARRMTRPLETLSHGFSEVGKGNLDINIDVRSKDEMGRMSAAFNTMVTELKDHSEKLLTYGIEMQKSNVELKTKARLLELRELESGLFSRMSELFQACNCVEEASVVITNTVSQLFPRDRGALYIYNSSRNLLEGISVWGNPPPQELVITQNECWGLRRGHVHIMVDEARDIACQHVREKGIPYICTPIMAKGETIGMLHLLLDSLKGKSYEQDWFTEKEQLAMRLAEGCGLAIINLKLQESLRNMSMRDPLTGLFNRRYMKESLELEWQRSMRKYTPIGIIMIDIDHFKQFNDTFGHDGGDKLLCELGMFLTKQIRGGDIACRYGGEEFTIIMPEASAEVTMQRAEQIREAACHMHVMYKQQSLGTITLSMGVAVLPVHGADTSIVLQAADAALYRAKHEGRNRVCMAEEVSGECVFTEVI</sequence>
<dbReference type="CDD" id="cd18773">
    <property type="entry name" value="PDC1_HK_sensor"/>
    <property type="match status" value="1"/>
</dbReference>
<comment type="catalytic activity">
    <reaction evidence="2">
        <text>2 GTP = 3',3'-c-di-GMP + 2 diphosphate</text>
        <dbReference type="Rhea" id="RHEA:24898"/>
        <dbReference type="ChEBI" id="CHEBI:33019"/>
        <dbReference type="ChEBI" id="CHEBI:37565"/>
        <dbReference type="ChEBI" id="CHEBI:58805"/>
        <dbReference type="EC" id="2.7.7.65"/>
    </reaction>
</comment>
<dbReference type="SUPFAM" id="SSF55781">
    <property type="entry name" value="GAF domain-like"/>
    <property type="match status" value="1"/>
</dbReference>
<dbReference type="PROSITE" id="PS50887">
    <property type="entry name" value="GGDEF"/>
    <property type="match status" value="1"/>
</dbReference>
<dbReference type="CDD" id="cd06225">
    <property type="entry name" value="HAMP"/>
    <property type="match status" value="1"/>
</dbReference>
<dbReference type="SMART" id="SM00304">
    <property type="entry name" value="HAMP"/>
    <property type="match status" value="1"/>
</dbReference>
<dbReference type="SUPFAM" id="SSF158472">
    <property type="entry name" value="HAMP domain-like"/>
    <property type="match status" value="1"/>
</dbReference>
<dbReference type="Gene3D" id="3.30.70.270">
    <property type="match status" value="1"/>
</dbReference>
<dbReference type="InterPro" id="IPR043128">
    <property type="entry name" value="Rev_trsase/Diguanyl_cyclase"/>
</dbReference>
<protein>
    <recommendedName>
        <fullName evidence="1">diguanylate cyclase</fullName>
        <ecNumber evidence="1">2.7.7.65</ecNumber>
    </recommendedName>
</protein>
<dbReference type="InterPro" id="IPR003660">
    <property type="entry name" value="HAMP_dom"/>
</dbReference>
<organism evidence="6 7">
    <name type="scientific">Candidatus Magnetobacterium casense</name>
    <dbReference type="NCBI Taxonomy" id="1455061"/>
    <lineage>
        <taxon>Bacteria</taxon>
        <taxon>Pseudomonadati</taxon>
        <taxon>Nitrospirota</taxon>
        <taxon>Thermodesulfovibrionia</taxon>
        <taxon>Thermodesulfovibrionales</taxon>
        <taxon>Candidatus Magnetobacteriaceae</taxon>
        <taxon>Candidatus Magnetobacterium</taxon>
    </lineage>
</organism>
<dbReference type="CDD" id="cd18774">
    <property type="entry name" value="PDC2_HK_sensor"/>
    <property type="match status" value="1"/>
</dbReference>
<dbReference type="EMBL" id="JABXWD010000383">
    <property type="protein sequence ID" value="MBV6342926.1"/>
    <property type="molecule type" value="Genomic_DNA"/>
</dbReference>
<evidence type="ECO:0000313" key="7">
    <source>
        <dbReference type="Proteomes" id="UP001196980"/>
    </source>
</evidence>
<dbReference type="InterPro" id="IPR029787">
    <property type="entry name" value="Nucleotide_cyclase"/>
</dbReference>
<dbReference type="Gene3D" id="6.10.340.10">
    <property type="match status" value="1"/>
</dbReference>
<accession>A0ABS6S274</accession>
<dbReference type="Pfam" id="PF00990">
    <property type="entry name" value="GGDEF"/>
    <property type="match status" value="1"/>
</dbReference>
<gene>
    <name evidence="6" type="ORF">HWQ67_15190</name>
</gene>
<feature type="domain" description="GGDEF" evidence="5">
    <location>
        <begin position="585"/>
        <end position="719"/>
    </location>
</feature>
<keyword evidence="3" id="KW-0472">Membrane</keyword>
<dbReference type="PANTHER" id="PTHR45138">
    <property type="entry name" value="REGULATORY COMPONENTS OF SENSORY TRANSDUCTION SYSTEM"/>
    <property type="match status" value="1"/>
</dbReference>
<feature type="domain" description="HAMP" evidence="4">
    <location>
        <begin position="311"/>
        <end position="363"/>
    </location>
</feature>
<evidence type="ECO:0000256" key="1">
    <source>
        <dbReference type="ARBA" id="ARBA00012528"/>
    </source>
</evidence>
<feature type="transmembrane region" description="Helical" evidence="3">
    <location>
        <begin position="7"/>
        <end position="26"/>
    </location>
</feature>
<dbReference type="Proteomes" id="UP001196980">
    <property type="component" value="Unassembled WGS sequence"/>
</dbReference>
<evidence type="ECO:0000256" key="2">
    <source>
        <dbReference type="ARBA" id="ARBA00034247"/>
    </source>
</evidence>
<evidence type="ECO:0000259" key="4">
    <source>
        <dbReference type="PROSITE" id="PS50885"/>
    </source>
</evidence>
<dbReference type="PANTHER" id="PTHR45138:SF9">
    <property type="entry name" value="DIGUANYLATE CYCLASE DGCM-RELATED"/>
    <property type="match status" value="1"/>
</dbReference>
<name>A0ABS6S274_9BACT</name>
<comment type="caution">
    <text evidence="6">The sequence shown here is derived from an EMBL/GenBank/DDBJ whole genome shotgun (WGS) entry which is preliminary data.</text>
</comment>
<evidence type="ECO:0000256" key="3">
    <source>
        <dbReference type="SAM" id="Phobius"/>
    </source>
</evidence>
<dbReference type="PROSITE" id="PS50885">
    <property type="entry name" value="HAMP"/>
    <property type="match status" value="1"/>
</dbReference>
<evidence type="ECO:0000259" key="5">
    <source>
        <dbReference type="PROSITE" id="PS50887"/>
    </source>
</evidence>
<dbReference type="SUPFAM" id="SSF55073">
    <property type="entry name" value="Nucleotide cyclase"/>
    <property type="match status" value="1"/>
</dbReference>
<proteinExistence type="predicted"/>
<dbReference type="NCBIfam" id="TIGR00254">
    <property type="entry name" value="GGDEF"/>
    <property type="match status" value="1"/>
</dbReference>